<accession>A0A8I1DGQ1</accession>
<gene>
    <name evidence="1" type="ORF">I9054_009190</name>
</gene>
<name>A0A8I1DGQ1_ACIBZ</name>
<proteinExistence type="predicted"/>
<dbReference type="RefSeq" id="WP_151781325.1">
    <property type="nucleotide sequence ID" value="NZ_BKNL01000049.1"/>
</dbReference>
<dbReference type="EMBL" id="CP092085">
    <property type="protein sequence ID" value="UUN99595.1"/>
    <property type="molecule type" value="Genomic_DNA"/>
</dbReference>
<reference evidence="1" key="1">
    <citation type="submission" date="2022-02" db="EMBL/GenBank/DDBJ databases">
        <title>Characterization of Tn125 harboring carbapenem-resistant Acinetobacter bereziniae clinical isolates.</title>
        <authorList>
            <person name="Wong N.-K."/>
            <person name="Pan Q."/>
        </authorList>
    </citation>
    <scope>NUCLEOTIDE SEQUENCE</scope>
    <source>
        <strain evidence="1">GD03393</strain>
    </source>
</reference>
<dbReference type="Proteomes" id="UP000644140">
    <property type="component" value="Chromosome"/>
</dbReference>
<evidence type="ECO:0000313" key="1">
    <source>
        <dbReference type="EMBL" id="UUN99595.1"/>
    </source>
</evidence>
<dbReference type="AlphaFoldDB" id="A0A8I1DGQ1"/>
<organism evidence="1 2">
    <name type="scientific">Acinetobacter bereziniae</name>
    <name type="common">Acinetobacter genomosp. 10</name>
    <dbReference type="NCBI Taxonomy" id="106648"/>
    <lineage>
        <taxon>Bacteria</taxon>
        <taxon>Pseudomonadati</taxon>
        <taxon>Pseudomonadota</taxon>
        <taxon>Gammaproteobacteria</taxon>
        <taxon>Moraxellales</taxon>
        <taxon>Moraxellaceae</taxon>
        <taxon>Acinetobacter</taxon>
    </lineage>
</organism>
<sequence length="396" mass="45494">MDRDTPIYISLTGTDSHQIKIPAGQGSFSIGRIGMDKKKFDVLVGENAVIDWDVFNTFYTPHGQQNAHLHPYGDWPRFFYYWGNDTSFVEWSKKRVIENFFWQPSRSLCLDLSDAQIRNLAIKSNDDLIKLTLDHSNNISLYSLHLSGKIELFEIKTKQEIHHIRIEPNTEKDQSVSAYHLPIITDLAKISSLDVIVKPIGQAFDCESLLQFPNLKNLNLTGNITNTACLKQLHQLERIGIRYAVNLEGFPALNTWENLSSFIAWNIDEKTGKTLNTQLKHLAKEKQLDYSSVSKLRSPIWFSTEYGIPFENWENKNAKIAIKAYKSALKKISKAQNEQDVKESIIELIEMINTLPNIETVEREDTGVAVQQLVEASKFDIDQEIVNVWFDKVRDF</sequence>
<protein>
    <submittedName>
        <fullName evidence="1">Uncharacterized protein</fullName>
    </submittedName>
</protein>
<dbReference type="SUPFAM" id="SSF52058">
    <property type="entry name" value="L domain-like"/>
    <property type="match status" value="1"/>
</dbReference>
<evidence type="ECO:0000313" key="2">
    <source>
        <dbReference type="Proteomes" id="UP000644140"/>
    </source>
</evidence>